<keyword evidence="3" id="KW-1185">Reference proteome</keyword>
<dbReference type="PANTHER" id="PTHR37219">
    <property type="entry name" value="PROTEIN PALE CRESS, CHLOROPLASTIC"/>
    <property type="match status" value="1"/>
</dbReference>
<dbReference type="GO" id="GO:0009658">
    <property type="term" value="P:chloroplast organization"/>
    <property type="evidence" value="ECO:0007669"/>
    <property type="project" value="InterPro"/>
</dbReference>
<dbReference type="Proteomes" id="UP001489004">
    <property type="component" value="Unassembled WGS sequence"/>
</dbReference>
<proteinExistence type="predicted"/>
<feature type="compositionally biased region" description="Polar residues" evidence="1">
    <location>
        <begin position="41"/>
        <end position="50"/>
    </location>
</feature>
<organism evidence="2 3">
    <name type="scientific">[Myrmecia] bisecta</name>
    <dbReference type="NCBI Taxonomy" id="41462"/>
    <lineage>
        <taxon>Eukaryota</taxon>
        <taxon>Viridiplantae</taxon>
        <taxon>Chlorophyta</taxon>
        <taxon>core chlorophytes</taxon>
        <taxon>Trebouxiophyceae</taxon>
        <taxon>Trebouxiales</taxon>
        <taxon>Trebouxiaceae</taxon>
        <taxon>Myrmecia</taxon>
    </lineage>
</organism>
<dbReference type="InterPro" id="IPR034563">
    <property type="entry name" value="PALE_CRESS"/>
</dbReference>
<name>A0AAW1QRV3_9CHLO</name>
<comment type="caution">
    <text evidence="2">The sequence shown here is derived from an EMBL/GenBank/DDBJ whole genome shotgun (WGS) entry which is preliminary data.</text>
</comment>
<dbReference type="GO" id="GO:0048366">
    <property type="term" value="P:leaf development"/>
    <property type="evidence" value="ECO:0007669"/>
    <property type="project" value="InterPro"/>
</dbReference>
<evidence type="ECO:0000313" key="3">
    <source>
        <dbReference type="Proteomes" id="UP001489004"/>
    </source>
</evidence>
<accession>A0AAW1QRV3</accession>
<evidence type="ECO:0000313" key="2">
    <source>
        <dbReference type="EMBL" id="KAK9824189.1"/>
    </source>
</evidence>
<feature type="compositionally biased region" description="Polar residues" evidence="1">
    <location>
        <begin position="59"/>
        <end position="69"/>
    </location>
</feature>
<dbReference type="GO" id="GO:0010239">
    <property type="term" value="P:chloroplast mRNA processing"/>
    <property type="evidence" value="ECO:0007669"/>
    <property type="project" value="InterPro"/>
</dbReference>
<reference evidence="2 3" key="1">
    <citation type="journal article" date="2024" name="Nat. Commun.">
        <title>Phylogenomics reveals the evolutionary origins of lichenization in chlorophyte algae.</title>
        <authorList>
            <person name="Puginier C."/>
            <person name="Libourel C."/>
            <person name="Otte J."/>
            <person name="Skaloud P."/>
            <person name="Haon M."/>
            <person name="Grisel S."/>
            <person name="Petersen M."/>
            <person name="Berrin J.G."/>
            <person name="Delaux P.M."/>
            <person name="Dal Grande F."/>
            <person name="Keller J."/>
        </authorList>
    </citation>
    <scope>NUCLEOTIDE SEQUENCE [LARGE SCALE GENOMIC DNA]</scope>
    <source>
        <strain evidence="2 3">SAG 2043</strain>
    </source>
</reference>
<dbReference type="GO" id="GO:0009507">
    <property type="term" value="C:chloroplast"/>
    <property type="evidence" value="ECO:0007669"/>
    <property type="project" value="GOC"/>
</dbReference>
<dbReference type="AlphaFoldDB" id="A0AAW1QRV3"/>
<feature type="region of interest" description="Disordered" evidence="1">
    <location>
        <begin position="1"/>
        <end position="72"/>
    </location>
</feature>
<sequence length="322" mass="35610">MHRHDLQVTRAESPPGYTGSRGWDAYFTTPRPQAEPEPATQDDSSSGSDTEQPHRPELSSMQGTGTARGQQGPVLDADFEEVTGVEIAVPAASGRAEKTQEPSQTQQAAEKLRRKSNLLLDMVAAGAEVDKVIAENIYEVDDYLIGLLESRIETAQEFDDDDVVEGLLLLWQRLRIERDRFNATPAQRLLDDALHVMAVSTPADYSDRLKEVRRRLESAFTPPGMEAAPVNIFGVASILGQGGELPPEEIVGEFVAQWQFLAEGKDLLKQAMDEQHELEHVLQTGLAKEQEEEVREVFEERAAVVTQLQEILAIASSIKPDL</sequence>
<dbReference type="EMBL" id="JALJOR010000002">
    <property type="protein sequence ID" value="KAK9824189.1"/>
    <property type="molecule type" value="Genomic_DNA"/>
</dbReference>
<evidence type="ECO:0000256" key="1">
    <source>
        <dbReference type="SAM" id="MobiDB-lite"/>
    </source>
</evidence>
<gene>
    <name evidence="2" type="ORF">WJX72_008420</name>
</gene>
<dbReference type="PANTHER" id="PTHR37219:SF1">
    <property type="entry name" value="PROTEIN PALE CRESS, CHLOROPLASTIC"/>
    <property type="match status" value="1"/>
</dbReference>
<protein>
    <submittedName>
        <fullName evidence="2">Uncharacterized protein</fullName>
    </submittedName>
</protein>